<keyword evidence="8" id="KW-1185">Reference proteome</keyword>
<evidence type="ECO:0000256" key="3">
    <source>
        <dbReference type="ARBA" id="ARBA00022692"/>
    </source>
</evidence>
<dbReference type="RefSeq" id="WP_006696874.1">
    <property type="nucleotide sequence ID" value="NZ_JH376860.1"/>
</dbReference>
<keyword evidence="5 6" id="KW-0472">Membrane</keyword>
<dbReference type="InterPro" id="IPR002781">
    <property type="entry name" value="TM_pro_TauE-like"/>
</dbReference>
<dbReference type="Proteomes" id="UP000003175">
    <property type="component" value="Unassembled WGS sequence"/>
</dbReference>
<keyword evidence="6" id="KW-1003">Cell membrane</keyword>
<comment type="subcellular location">
    <subcellularLocation>
        <location evidence="6">Cell membrane</location>
        <topology evidence="6">Multi-pass membrane protein</topology>
    </subcellularLocation>
    <subcellularLocation>
        <location evidence="1">Membrane</location>
        <topology evidence="1">Multi-pass membrane protein</topology>
    </subcellularLocation>
</comment>
<comment type="similarity">
    <text evidence="2 6">Belongs to the 4-toluene sulfonate uptake permease (TSUP) (TC 2.A.102) family.</text>
</comment>
<feature type="transmembrane region" description="Helical" evidence="6">
    <location>
        <begin position="7"/>
        <end position="28"/>
    </location>
</feature>
<feature type="transmembrane region" description="Helical" evidence="6">
    <location>
        <begin position="87"/>
        <end position="110"/>
    </location>
</feature>
<sequence>MLLMGGIIGFVGAGGSGVIITLLVVGFGVPIHQALAVALGSMAFTTLSGAVSHYREHEVVPLTGAVLGMGGLIGALIGAVISNHMEAPHLSLFTGFMLLSSAVLLYLRIYRAEWLGRQIPVREELLTGRRLYLCGLPIGFICGVLSGAFGIGSAAYIQIALMVVFGVPLLQAIGTTMMIIVPISVSGGIGYILYGQLEPQLFIQTLVGLSVGSYFGAKLTHLAPLPVLRFWIVALPAIGGTIMVLFR</sequence>
<dbReference type="Pfam" id="PF01925">
    <property type="entry name" value="TauE"/>
    <property type="match status" value="1"/>
</dbReference>
<evidence type="ECO:0000256" key="5">
    <source>
        <dbReference type="ARBA" id="ARBA00023136"/>
    </source>
</evidence>
<feature type="transmembrane region" description="Helical" evidence="6">
    <location>
        <begin position="229"/>
        <end position="246"/>
    </location>
</feature>
<protein>
    <recommendedName>
        <fullName evidence="6">Probable membrane transporter protein</fullName>
    </recommendedName>
</protein>
<comment type="caution">
    <text evidence="7">The sequence shown here is derived from an EMBL/GenBank/DDBJ whole genome shotgun (WGS) entry which is preliminary data.</text>
</comment>
<accession>A0ABN0DNT1</accession>
<feature type="transmembrane region" description="Helical" evidence="6">
    <location>
        <begin position="131"/>
        <end position="157"/>
    </location>
</feature>
<evidence type="ECO:0000256" key="1">
    <source>
        <dbReference type="ARBA" id="ARBA00004141"/>
    </source>
</evidence>
<feature type="transmembrane region" description="Helical" evidence="6">
    <location>
        <begin position="34"/>
        <end position="52"/>
    </location>
</feature>
<feature type="transmembrane region" description="Helical" evidence="6">
    <location>
        <begin position="169"/>
        <end position="194"/>
    </location>
</feature>
<name>A0ABN0DNT1_9FIRM</name>
<dbReference type="InterPro" id="IPR051598">
    <property type="entry name" value="TSUP/Inactive_protease-like"/>
</dbReference>
<dbReference type="PANTHER" id="PTHR43701">
    <property type="entry name" value="MEMBRANE TRANSPORTER PROTEIN MJ0441-RELATED"/>
    <property type="match status" value="1"/>
</dbReference>
<evidence type="ECO:0000313" key="7">
    <source>
        <dbReference type="EMBL" id="EHG23985.1"/>
    </source>
</evidence>
<feature type="transmembrane region" description="Helical" evidence="6">
    <location>
        <begin position="59"/>
        <end position="81"/>
    </location>
</feature>
<evidence type="ECO:0000256" key="2">
    <source>
        <dbReference type="ARBA" id="ARBA00009142"/>
    </source>
</evidence>
<feature type="transmembrane region" description="Helical" evidence="6">
    <location>
        <begin position="201"/>
        <end position="217"/>
    </location>
</feature>
<keyword evidence="3 6" id="KW-0812">Transmembrane</keyword>
<evidence type="ECO:0000256" key="4">
    <source>
        <dbReference type="ARBA" id="ARBA00022989"/>
    </source>
</evidence>
<reference evidence="7 8" key="1">
    <citation type="submission" date="2011-08" db="EMBL/GenBank/DDBJ databases">
        <title>The Genome Sequence of Selenomonas noxia F0398.</title>
        <authorList>
            <consortium name="The Broad Institute Genome Sequencing Platform"/>
            <person name="Earl A."/>
            <person name="Ward D."/>
            <person name="Feldgarden M."/>
            <person name="Gevers D."/>
            <person name="Izard J."/>
            <person name="Ganesan A."/>
            <person name="Blanton J.M."/>
            <person name="Baranova O.V."/>
            <person name="Tanner A.C."/>
            <person name="Dewhirst F.E."/>
            <person name="Young S.K."/>
            <person name="Zeng Q."/>
            <person name="Gargeya S."/>
            <person name="Fitzgerald M."/>
            <person name="Haas B."/>
            <person name="Abouelleil A."/>
            <person name="Alvarado L."/>
            <person name="Arachchi H.M."/>
            <person name="Berlin A."/>
            <person name="Brown A."/>
            <person name="Chapman S.B."/>
            <person name="Chen Z."/>
            <person name="Dunbar C."/>
            <person name="Freedman E."/>
            <person name="Gearin G."/>
            <person name="Gellesch M."/>
            <person name="Goldberg J."/>
            <person name="Griggs A."/>
            <person name="Gujja S."/>
            <person name="Heiman D."/>
            <person name="Howarth C."/>
            <person name="Larson L."/>
            <person name="Lui A."/>
            <person name="MacDonald P.J.P."/>
            <person name="Montmayeur A."/>
            <person name="Murphy C."/>
            <person name="Neiman D."/>
            <person name="Pearson M."/>
            <person name="Priest M."/>
            <person name="Roberts A."/>
            <person name="Saif S."/>
            <person name="Shea T."/>
            <person name="Shenoy N."/>
            <person name="Sisk P."/>
            <person name="Stolte C."/>
            <person name="Sykes S."/>
            <person name="Wortman J."/>
            <person name="Nusbaum C."/>
            <person name="Birren B."/>
        </authorList>
    </citation>
    <scope>NUCLEOTIDE SEQUENCE [LARGE SCALE GENOMIC DNA]</scope>
    <source>
        <strain evidence="7 8">F0398</strain>
    </source>
</reference>
<evidence type="ECO:0000256" key="6">
    <source>
        <dbReference type="RuleBase" id="RU363041"/>
    </source>
</evidence>
<dbReference type="PANTHER" id="PTHR43701:SF2">
    <property type="entry name" value="MEMBRANE TRANSPORTER PROTEIN YJNA-RELATED"/>
    <property type="match status" value="1"/>
</dbReference>
<evidence type="ECO:0000313" key="8">
    <source>
        <dbReference type="Proteomes" id="UP000003175"/>
    </source>
</evidence>
<proteinExistence type="inferred from homology"/>
<organism evidence="7 8">
    <name type="scientific">Selenomonas noxia F0398</name>
    <dbReference type="NCBI Taxonomy" id="702437"/>
    <lineage>
        <taxon>Bacteria</taxon>
        <taxon>Bacillati</taxon>
        <taxon>Bacillota</taxon>
        <taxon>Negativicutes</taxon>
        <taxon>Selenomonadales</taxon>
        <taxon>Selenomonadaceae</taxon>
        <taxon>Selenomonas</taxon>
    </lineage>
</organism>
<dbReference type="EMBL" id="ADGH01000016">
    <property type="protein sequence ID" value="EHG23985.1"/>
    <property type="molecule type" value="Genomic_DNA"/>
</dbReference>
<gene>
    <name evidence="7" type="ORF">HMPREF9432_01659</name>
</gene>
<keyword evidence="4 6" id="KW-1133">Transmembrane helix</keyword>